<dbReference type="Gene3D" id="3.90.1150.170">
    <property type="match status" value="1"/>
</dbReference>
<accession>D8QGG0</accession>
<feature type="modified residue" description="N6-(pyridoxal phosphate)lysine" evidence="4">
    <location>
        <position position="429"/>
    </location>
</feature>
<evidence type="ECO:0000256" key="2">
    <source>
        <dbReference type="ARBA" id="ARBA00022898"/>
    </source>
</evidence>
<dbReference type="SUPFAM" id="SSF53383">
    <property type="entry name" value="PLP-dependent transferases"/>
    <property type="match status" value="1"/>
</dbReference>
<evidence type="ECO:0000256" key="3">
    <source>
        <dbReference type="ARBA" id="ARBA00023239"/>
    </source>
</evidence>
<dbReference type="AlphaFoldDB" id="D8QGG0"/>
<organism evidence="7">
    <name type="scientific">Schizophyllum commune (strain H4-8 / FGSC 9210)</name>
    <name type="common">Split gill fungus</name>
    <dbReference type="NCBI Taxonomy" id="578458"/>
    <lineage>
        <taxon>Eukaryota</taxon>
        <taxon>Fungi</taxon>
        <taxon>Dikarya</taxon>
        <taxon>Basidiomycota</taxon>
        <taxon>Agaricomycotina</taxon>
        <taxon>Agaricomycetes</taxon>
        <taxon>Agaricomycetidae</taxon>
        <taxon>Agaricales</taxon>
        <taxon>Schizophyllaceae</taxon>
        <taxon>Schizophyllum</taxon>
    </lineage>
</organism>
<evidence type="ECO:0000313" key="7">
    <source>
        <dbReference type="Proteomes" id="UP000007431"/>
    </source>
</evidence>
<dbReference type="InterPro" id="IPR049373">
    <property type="entry name" value="TyrDC_C"/>
</dbReference>
<dbReference type="EMBL" id="GL377311">
    <property type="protein sequence ID" value="EFI93583.1"/>
    <property type="molecule type" value="Genomic_DNA"/>
</dbReference>
<dbReference type="InterPro" id="IPR015424">
    <property type="entry name" value="PyrdxlP-dep_Trfase"/>
</dbReference>
<dbReference type="OMA" id="ATWLTHK"/>
<name>D8QGG0_SCHCM</name>
<dbReference type="Pfam" id="PF00282">
    <property type="entry name" value="Pyridoxal_deC"/>
    <property type="match status" value="1"/>
</dbReference>
<proteinExistence type="predicted"/>
<dbReference type="HOGENOM" id="CLU_005446_1_0_1"/>
<dbReference type="STRING" id="578458.D8QGG0"/>
<dbReference type="GO" id="GO:0019752">
    <property type="term" value="P:carboxylic acid metabolic process"/>
    <property type="evidence" value="ECO:0007669"/>
    <property type="project" value="InterPro"/>
</dbReference>
<sequence length="957" mass="106063">MSETPAQPALDPEMHERVCSWFIGPHAENFDALQTIFAGVLKDHRQARLTHFPDDGPFYTKRIMESTNFKNSVDELQGYVQEISNDLNLRSVPFYTPRYAGHMSWETSLPAIAGWIAGILHNQNNVAFEASPLTTTLELKVGEDLCHMFGYDKNSWGHIASDGTLANMESMWAARNLKFYPLSVHTALLRGPLKFISSDYSVVPAGSSEPKLFVDLDPWQLLNLPTRTILGIGDDLRRRYGITSEFLASALSPYLIQSRGKEGFLDAYKIKNAPQYLITSTKHYSWPKSAVISIALVGIGSENCVRIPVDFDARVKIDALRALLQARLDEKQAVYGVVAVIGSTEEGAVDPLDDIIKLRDEFSAKGLTFIVHADAAWGGYFASMIRDPPPILRGPIGDEYVPSITMRDYCVKQFDALKNADSITVDPHKAGYVPYPAGGLCYQDGRMRYLLTWTAPYLHDDTKDESVGIYGIEGSKPGAPAIATHLHHKVVGLHKKGHGGLLGEVAFACRRISAHWAAMSDDTTPFIVVPFNKYVNEQQGPDAIAKEKEFIRANILPATNEKILADPKVLAELCALGSDLNINVFACNFRINGVTNTDVEEANYLNQCIFAEFSVTDNDTAPSTMKLFLSATVFDHEDYGDCADEFKRRLGLETASKQPLFVLRNVVMSPFQAANGFVRTLAEVFQTRLEEKVQNAISRNTVSPQTHEFTMQGTDKLFLAYRPVFNHVNGRQQLILSVGAVDLAAWERYVEAVSRHPGEIYTLRTSTQTTLDDIVKNADRGFTGDILGPQDIEAAHSSVRDADYPDAWTPFYLYGTEGQHHVDHMLLRAPNTQISSARVLLDVGSNVDPDQLARGVIARIGIPERALQPIGTDHPFTPRRRFHVAIYADDHDAEAQGPGLSSGSRLLVEGSLEIGDGVYTRAMKVNDEQSQLAYLATGPSRKIKSEWAQDILTRLRA</sequence>
<dbReference type="GO" id="GO:0016830">
    <property type="term" value="F:carbon-carbon lyase activity"/>
    <property type="evidence" value="ECO:0007669"/>
    <property type="project" value="InterPro"/>
</dbReference>
<reference evidence="6 7" key="1">
    <citation type="journal article" date="2010" name="Nat. Biotechnol.">
        <title>Genome sequence of the model mushroom Schizophyllum commune.</title>
        <authorList>
            <person name="Ohm R.A."/>
            <person name="de Jong J.F."/>
            <person name="Lugones L.G."/>
            <person name="Aerts A."/>
            <person name="Kothe E."/>
            <person name="Stajich J.E."/>
            <person name="de Vries R.P."/>
            <person name="Record E."/>
            <person name="Levasseur A."/>
            <person name="Baker S.E."/>
            <person name="Bartholomew K.A."/>
            <person name="Coutinho P.M."/>
            <person name="Erdmann S."/>
            <person name="Fowler T.J."/>
            <person name="Gathman A.C."/>
            <person name="Lombard V."/>
            <person name="Henrissat B."/>
            <person name="Knabe N."/>
            <person name="Kuees U."/>
            <person name="Lilly W.W."/>
            <person name="Lindquist E."/>
            <person name="Lucas S."/>
            <person name="Magnuson J.K."/>
            <person name="Piumi F."/>
            <person name="Raudaskoski M."/>
            <person name="Salamov A."/>
            <person name="Schmutz J."/>
            <person name="Schwarze F.W.M.R."/>
            <person name="vanKuyk P.A."/>
            <person name="Horton J.S."/>
            <person name="Grigoriev I.V."/>
            <person name="Woesten H.A.B."/>
        </authorList>
    </citation>
    <scope>NUCLEOTIDE SEQUENCE [LARGE SCALE GENOMIC DNA]</scope>
    <source>
        <strain evidence="7">H4-8 / FGSC 9210</strain>
    </source>
</reference>
<protein>
    <recommendedName>
        <fullName evidence="5">L-tyrosine decarboxylase C-terminal domain-containing protein</fullName>
    </recommendedName>
</protein>
<evidence type="ECO:0000259" key="5">
    <source>
        <dbReference type="Pfam" id="PF21391"/>
    </source>
</evidence>
<dbReference type="InParanoid" id="D8QGG0"/>
<dbReference type="eggNOG" id="ENOG502QUUV">
    <property type="taxonomic scope" value="Eukaryota"/>
</dbReference>
<dbReference type="InterPro" id="IPR050477">
    <property type="entry name" value="GrpII_AminoAcid_Decarb"/>
</dbReference>
<feature type="domain" description="L-tyrosine decarboxylase C-terminal" evidence="5">
    <location>
        <begin position="588"/>
        <end position="691"/>
    </location>
</feature>
<evidence type="ECO:0000256" key="4">
    <source>
        <dbReference type="PIRSR" id="PIRSR602129-50"/>
    </source>
</evidence>
<dbReference type="PANTHER" id="PTHR42735">
    <property type="match status" value="1"/>
</dbReference>
<keyword evidence="7" id="KW-1185">Reference proteome</keyword>
<keyword evidence="2 4" id="KW-0663">Pyridoxal phosphate</keyword>
<dbReference type="InterPro" id="IPR002129">
    <property type="entry name" value="PyrdxlP-dep_de-COase"/>
</dbReference>
<keyword evidence="3" id="KW-0456">Lyase</keyword>
<evidence type="ECO:0000313" key="6">
    <source>
        <dbReference type="EMBL" id="EFI93583.1"/>
    </source>
</evidence>
<gene>
    <name evidence="6" type="ORF">SCHCODRAFT_258456</name>
</gene>
<dbReference type="GO" id="GO:0030170">
    <property type="term" value="F:pyridoxal phosphate binding"/>
    <property type="evidence" value="ECO:0007669"/>
    <property type="project" value="InterPro"/>
</dbReference>
<evidence type="ECO:0000256" key="1">
    <source>
        <dbReference type="ARBA" id="ARBA00001933"/>
    </source>
</evidence>
<dbReference type="Pfam" id="PF21391">
    <property type="entry name" value="tyr_de_CO2_C"/>
    <property type="match status" value="1"/>
</dbReference>
<dbReference type="PANTHER" id="PTHR42735:SF4">
    <property type="entry name" value="PYRIDOXAL PHOSPHATE-DEPENDENT DECARBOXYLASE FAMILY PROTEIN"/>
    <property type="match status" value="1"/>
</dbReference>
<dbReference type="Gene3D" id="3.40.640.10">
    <property type="entry name" value="Type I PLP-dependent aspartate aminotransferase-like (Major domain)"/>
    <property type="match status" value="2"/>
</dbReference>
<comment type="cofactor">
    <cofactor evidence="1 4">
        <name>pyridoxal 5'-phosphate</name>
        <dbReference type="ChEBI" id="CHEBI:597326"/>
    </cofactor>
</comment>
<dbReference type="Proteomes" id="UP000007431">
    <property type="component" value="Unassembled WGS sequence"/>
</dbReference>
<dbReference type="VEuPathDB" id="FungiDB:SCHCODRAFT_01183234"/>
<dbReference type="InterPro" id="IPR015421">
    <property type="entry name" value="PyrdxlP-dep_Trfase_major"/>
</dbReference>